<organism evidence="2 3">
    <name type="scientific">Nocardioides flavus</name>
    <name type="common">ex Wang et al. 2016</name>
    <dbReference type="NCBI Taxonomy" id="2058780"/>
    <lineage>
        <taxon>Bacteria</taxon>
        <taxon>Bacillati</taxon>
        <taxon>Actinomycetota</taxon>
        <taxon>Actinomycetes</taxon>
        <taxon>Propionibacteriales</taxon>
        <taxon>Nocardioidaceae</taxon>
        <taxon>Nocardioides</taxon>
    </lineage>
</organism>
<evidence type="ECO:0000313" key="2">
    <source>
        <dbReference type="EMBL" id="GHE18357.1"/>
    </source>
</evidence>
<dbReference type="Proteomes" id="UP000597341">
    <property type="component" value="Unassembled WGS sequence"/>
</dbReference>
<dbReference type="InterPro" id="IPR036514">
    <property type="entry name" value="SGNH_hydro_sf"/>
</dbReference>
<dbReference type="EMBL" id="BNAD01000009">
    <property type="protein sequence ID" value="GHE18357.1"/>
    <property type="molecule type" value="Genomic_DNA"/>
</dbReference>
<proteinExistence type="predicted"/>
<reference evidence="3" key="1">
    <citation type="journal article" date="2019" name="Int. J. Syst. Evol. Microbiol.">
        <title>The Global Catalogue of Microorganisms (GCM) 10K type strain sequencing project: providing services to taxonomists for standard genome sequencing and annotation.</title>
        <authorList>
            <consortium name="The Broad Institute Genomics Platform"/>
            <consortium name="The Broad Institute Genome Sequencing Center for Infectious Disease"/>
            <person name="Wu L."/>
            <person name="Ma J."/>
        </authorList>
    </citation>
    <scope>NUCLEOTIDE SEQUENCE [LARGE SCALE GENOMIC DNA]</scope>
    <source>
        <strain evidence="3">CGMCC 1.12791</strain>
    </source>
</reference>
<feature type="compositionally biased region" description="Polar residues" evidence="1">
    <location>
        <begin position="108"/>
        <end position="124"/>
    </location>
</feature>
<protein>
    <submittedName>
        <fullName evidence="2">Uncharacterized protein</fullName>
    </submittedName>
</protein>
<dbReference type="Gene3D" id="3.40.50.1110">
    <property type="entry name" value="SGNH hydrolase"/>
    <property type="match status" value="1"/>
</dbReference>
<evidence type="ECO:0000313" key="3">
    <source>
        <dbReference type="Proteomes" id="UP000597341"/>
    </source>
</evidence>
<name>A0ABQ3HKX7_9ACTN</name>
<accession>A0ABQ3HKX7</accession>
<evidence type="ECO:0000256" key="1">
    <source>
        <dbReference type="SAM" id="MobiDB-lite"/>
    </source>
</evidence>
<feature type="region of interest" description="Disordered" evidence="1">
    <location>
        <begin position="108"/>
        <end position="134"/>
    </location>
</feature>
<comment type="caution">
    <text evidence="2">The sequence shown here is derived from an EMBL/GenBank/DDBJ whole genome shotgun (WGS) entry which is preliminary data.</text>
</comment>
<sequence>MAERQAVLAEGGLGVRSAHAGLQNCSHRHRVDREQVVEPHQVEADQPHAADGVDQFESKTTNELPAKLDAAYAAIKAKAPNAQVVVLGDPRAFGSSISCPVANGITSWRPRTSTPPRTCWTAPSPTGPLQPGSPYKSSIKSFGGHDMCASDPWVNGKSWSIADGHPPATATAWLRSGRALGHRLIRALRTECTP</sequence>
<gene>
    <name evidence="2" type="ORF">GCM10011376_29670</name>
</gene>
<dbReference type="SUPFAM" id="SSF52266">
    <property type="entry name" value="SGNH hydrolase"/>
    <property type="match status" value="1"/>
</dbReference>
<keyword evidence="3" id="KW-1185">Reference proteome</keyword>